<organism evidence="12 13">
    <name type="scientific">Drosophila kikkawai</name>
    <name type="common">Fruit fly</name>
    <dbReference type="NCBI Taxonomy" id="30033"/>
    <lineage>
        <taxon>Eukaryota</taxon>
        <taxon>Metazoa</taxon>
        <taxon>Ecdysozoa</taxon>
        <taxon>Arthropoda</taxon>
        <taxon>Hexapoda</taxon>
        <taxon>Insecta</taxon>
        <taxon>Pterygota</taxon>
        <taxon>Neoptera</taxon>
        <taxon>Endopterygota</taxon>
        <taxon>Diptera</taxon>
        <taxon>Brachycera</taxon>
        <taxon>Muscomorpha</taxon>
        <taxon>Ephydroidea</taxon>
        <taxon>Drosophilidae</taxon>
        <taxon>Drosophila</taxon>
        <taxon>Sophophora</taxon>
    </lineage>
</organism>
<dbReference type="InterPro" id="IPR013087">
    <property type="entry name" value="Znf_C2H2_type"/>
</dbReference>
<feature type="domain" description="C2H2-type" evidence="10">
    <location>
        <begin position="266"/>
        <end position="293"/>
    </location>
</feature>
<dbReference type="PANTHER" id="PTHR16515">
    <property type="entry name" value="PR DOMAIN ZINC FINGER PROTEIN"/>
    <property type="match status" value="1"/>
</dbReference>
<dbReference type="RefSeq" id="XP_017032688.1">
    <property type="nucleotide sequence ID" value="XM_017177199.3"/>
</dbReference>
<feature type="binding site" evidence="8">
    <location>
        <position position="69"/>
    </location>
    <ligand>
        <name>Zn(2+)</name>
        <dbReference type="ChEBI" id="CHEBI:29105"/>
    </ligand>
</feature>
<gene>
    <name evidence="13" type="primary">LOC108081964</name>
</gene>
<evidence type="ECO:0000256" key="6">
    <source>
        <dbReference type="ARBA" id="ARBA00023242"/>
    </source>
</evidence>
<sequence length="390" mass="45146">MEDITAVASPRIRSLRNRAQKCRVCLKKSKEMVNIFDISPEHCVPIADLLSQYTRLEIFKGDSYPETVCPPCLQAAKNAFEIKQDPEGIIDITQDESGVQVKNEGIDNVFEESAPQMEYFLIDEFLSDEVKPDQTEEYYSGNVMNEEPPEEYFSGMNEEPPEEHFSGQVINEPIDDDSLGEDAGESLDYEIDPSYLREQSQGTDEDNNDNNGESNSVVFPCSCCPTRFTKRCQRMPTYKCPHCTKSFKYESFLQQHIRKHTGERPFKCSQCQKDFTTQQQFSLHFKSHPQTQIFKCSHCGLVFSKLEEHEAHLKTHIKKKIKCFNSQKHFSSARKLNNHIEISHKKIFSEKRYTCLYCKMSFRRRESLLLHLKGGVCISRLTKPKIRISE</sequence>
<comment type="subcellular location">
    <subcellularLocation>
        <location evidence="1">Nucleus</location>
    </subcellularLocation>
</comment>
<keyword evidence="3" id="KW-0677">Repeat</keyword>
<evidence type="ECO:0000256" key="1">
    <source>
        <dbReference type="ARBA" id="ARBA00004123"/>
    </source>
</evidence>
<dbReference type="SMART" id="SM00355">
    <property type="entry name" value="ZnF_C2H2"/>
    <property type="match status" value="5"/>
</dbReference>
<dbReference type="PROSITE" id="PS51915">
    <property type="entry name" value="ZAD"/>
    <property type="match status" value="1"/>
</dbReference>
<dbReference type="Gene3D" id="3.40.1800.20">
    <property type="match status" value="1"/>
</dbReference>
<feature type="domain" description="C2H2-type" evidence="10">
    <location>
        <begin position="353"/>
        <end position="384"/>
    </location>
</feature>
<evidence type="ECO:0000256" key="5">
    <source>
        <dbReference type="ARBA" id="ARBA00022833"/>
    </source>
</evidence>
<dbReference type="GO" id="GO:0005634">
    <property type="term" value="C:nucleus"/>
    <property type="evidence" value="ECO:0007669"/>
    <property type="project" value="UniProtKB-SubCell"/>
</dbReference>
<protein>
    <submittedName>
        <fullName evidence="13">Zinc finger protein Paris-like</fullName>
    </submittedName>
</protein>
<reference evidence="12" key="1">
    <citation type="submission" date="2025-05" db="UniProtKB">
        <authorList>
            <consortium name="RefSeq"/>
        </authorList>
    </citation>
    <scope>NUCLEOTIDE SEQUENCE [LARGE SCALE GENOMIC DNA]</scope>
    <source>
        <strain evidence="12">14028-0561.14</strain>
    </source>
</reference>
<dbReference type="OrthoDB" id="4748970at2759"/>
<dbReference type="SUPFAM" id="SSF57667">
    <property type="entry name" value="beta-beta-alpha zinc fingers"/>
    <property type="match status" value="2"/>
</dbReference>
<evidence type="ECO:0000256" key="3">
    <source>
        <dbReference type="ARBA" id="ARBA00022737"/>
    </source>
</evidence>
<proteinExistence type="predicted"/>
<feature type="domain" description="ZAD" evidence="11">
    <location>
        <begin position="20"/>
        <end position="96"/>
    </location>
</feature>
<evidence type="ECO:0000313" key="12">
    <source>
        <dbReference type="Proteomes" id="UP001652661"/>
    </source>
</evidence>
<evidence type="ECO:0000256" key="2">
    <source>
        <dbReference type="ARBA" id="ARBA00022723"/>
    </source>
</evidence>
<reference evidence="13" key="2">
    <citation type="submission" date="2025-08" db="UniProtKB">
        <authorList>
            <consortium name="RefSeq"/>
        </authorList>
    </citation>
    <scope>IDENTIFICATION</scope>
    <source>
        <strain evidence="13">14028-0561.14</strain>
        <tissue evidence="13">Whole fly</tissue>
    </source>
</reference>
<evidence type="ECO:0000259" key="11">
    <source>
        <dbReference type="PROSITE" id="PS51915"/>
    </source>
</evidence>
<evidence type="ECO:0000256" key="7">
    <source>
        <dbReference type="PROSITE-ProRule" id="PRU00042"/>
    </source>
</evidence>
<dbReference type="SUPFAM" id="SSF57716">
    <property type="entry name" value="Glucocorticoid receptor-like (DNA-binding domain)"/>
    <property type="match status" value="1"/>
</dbReference>
<feature type="binding site" evidence="8">
    <location>
        <position position="72"/>
    </location>
    <ligand>
        <name>Zn(2+)</name>
        <dbReference type="ChEBI" id="CHEBI:29105"/>
    </ligand>
</feature>
<dbReference type="InterPro" id="IPR050331">
    <property type="entry name" value="Zinc_finger"/>
</dbReference>
<dbReference type="InterPro" id="IPR036236">
    <property type="entry name" value="Znf_C2H2_sf"/>
</dbReference>
<keyword evidence="12" id="KW-1185">Reference proteome</keyword>
<dbReference type="AlphaFoldDB" id="A0A6P4JDJ5"/>
<feature type="region of interest" description="Disordered" evidence="9">
    <location>
        <begin position="138"/>
        <end position="185"/>
    </location>
</feature>
<dbReference type="InterPro" id="IPR012934">
    <property type="entry name" value="Znf_AD"/>
</dbReference>
<feature type="domain" description="C2H2-type" evidence="10">
    <location>
        <begin position="294"/>
        <end position="321"/>
    </location>
</feature>
<keyword evidence="2 8" id="KW-0479">Metal-binding</keyword>
<dbReference type="Proteomes" id="UP001652661">
    <property type="component" value="Chromosome 2L"/>
</dbReference>
<dbReference type="PROSITE" id="PS00028">
    <property type="entry name" value="ZINC_FINGER_C2H2_1"/>
    <property type="match status" value="3"/>
</dbReference>
<keyword evidence="4 7" id="KW-0863">Zinc-finger</keyword>
<feature type="binding site" evidence="8">
    <location>
        <position position="25"/>
    </location>
    <ligand>
        <name>Zn(2+)</name>
        <dbReference type="ChEBI" id="CHEBI:29105"/>
    </ligand>
</feature>
<feature type="domain" description="C2H2-type" evidence="10">
    <location>
        <begin position="238"/>
        <end position="265"/>
    </location>
</feature>
<evidence type="ECO:0000256" key="9">
    <source>
        <dbReference type="SAM" id="MobiDB-lite"/>
    </source>
</evidence>
<dbReference type="Pfam" id="PF00096">
    <property type="entry name" value="zf-C2H2"/>
    <property type="match status" value="2"/>
</dbReference>
<accession>A0A6P4JDJ5</accession>
<feature type="compositionally biased region" description="Acidic residues" evidence="9">
    <location>
        <begin position="173"/>
        <end position="185"/>
    </location>
</feature>
<dbReference type="FunFam" id="3.30.160.60:FF:000446">
    <property type="entry name" value="Zinc finger protein"/>
    <property type="match status" value="1"/>
</dbReference>
<evidence type="ECO:0000256" key="4">
    <source>
        <dbReference type="ARBA" id="ARBA00022771"/>
    </source>
</evidence>
<evidence type="ECO:0000259" key="10">
    <source>
        <dbReference type="PROSITE" id="PS50157"/>
    </source>
</evidence>
<dbReference type="Gene3D" id="3.30.160.60">
    <property type="entry name" value="Classic Zinc Finger"/>
    <property type="match status" value="3"/>
</dbReference>
<name>A0A6P4JDJ5_DROKI</name>
<dbReference type="GeneID" id="108081964"/>
<dbReference type="PANTHER" id="PTHR16515:SF66">
    <property type="entry name" value="C2H2-TYPE DOMAIN-CONTAINING PROTEIN"/>
    <property type="match status" value="1"/>
</dbReference>
<dbReference type="PROSITE" id="PS50157">
    <property type="entry name" value="ZINC_FINGER_C2H2_2"/>
    <property type="match status" value="4"/>
</dbReference>
<keyword evidence="5 8" id="KW-0862">Zinc</keyword>
<evidence type="ECO:0000256" key="8">
    <source>
        <dbReference type="PROSITE-ProRule" id="PRU01263"/>
    </source>
</evidence>
<keyword evidence="6" id="KW-0539">Nucleus</keyword>
<dbReference type="GO" id="GO:0008270">
    <property type="term" value="F:zinc ion binding"/>
    <property type="evidence" value="ECO:0007669"/>
    <property type="project" value="UniProtKB-UniRule"/>
</dbReference>
<dbReference type="FunFam" id="3.30.160.60:FF:000072">
    <property type="entry name" value="zinc finger protein 143 isoform X1"/>
    <property type="match status" value="1"/>
</dbReference>
<evidence type="ECO:0000313" key="13">
    <source>
        <dbReference type="RefSeq" id="XP_017032688.1"/>
    </source>
</evidence>
<feature type="binding site" evidence="8">
    <location>
        <position position="22"/>
    </location>
    <ligand>
        <name>Zn(2+)</name>
        <dbReference type="ChEBI" id="CHEBI:29105"/>
    </ligand>
</feature>
<dbReference type="Pfam" id="PF07776">
    <property type="entry name" value="zf-AD"/>
    <property type="match status" value="1"/>
</dbReference>
<dbReference type="GO" id="GO:0010468">
    <property type="term" value="P:regulation of gene expression"/>
    <property type="evidence" value="ECO:0007669"/>
    <property type="project" value="TreeGrafter"/>
</dbReference>